<feature type="transmembrane region" description="Helical" evidence="1">
    <location>
        <begin position="82"/>
        <end position="102"/>
    </location>
</feature>
<name>A0ABX7UCL5_9SPHI</name>
<sequence>MKTEKKFNINRMDAHHKLYVSLSLAAICFFATLGRFSGSVHFMVTWLTYAATSLTLSGLTIFNIHPAEVHREAHAQDSSRTIVFVFAVFASLASLLAMLLLLRTTGTGNNTQQLTLHVLLSLACVVSSWVLVHTIFTFRCAHFYYCDIDKDADGKNPKPGGLQFPEENKPDYLDFSYFSFVIGMTFQVSDVQITSKGSGGLP</sequence>
<reference evidence="2 3" key="1">
    <citation type="submission" date="2021-03" db="EMBL/GenBank/DDBJ databases">
        <title>Mucilaginibacter strains isolated from gold and copper mining confer multi heavy-metal resistance.</title>
        <authorList>
            <person name="Li Y."/>
        </authorList>
    </citation>
    <scope>NUCLEOTIDE SEQUENCE [LARGE SCALE GENOMIC DNA]</scope>
    <source>
        <strain evidence="2 3">P2-4</strain>
    </source>
</reference>
<dbReference type="RefSeq" id="WP_208057680.1">
    <property type="nucleotide sequence ID" value="NZ_CP043451.1"/>
</dbReference>
<keyword evidence="1" id="KW-0812">Transmembrane</keyword>
<dbReference type="Pfam" id="PF07077">
    <property type="entry name" value="DUF1345"/>
    <property type="match status" value="1"/>
</dbReference>
<evidence type="ECO:0000313" key="2">
    <source>
        <dbReference type="EMBL" id="QTE50383.1"/>
    </source>
</evidence>
<dbReference type="InterPro" id="IPR009781">
    <property type="entry name" value="DUF1345"/>
</dbReference>
<protein>
    <submittedName>
        <fullName evidence="2">DUF1345 domain-containing protein</fullName>
    </submittedName>
</protein>
<dbReference type="Proteomes" id="UP000663940">
    <property type="component" value="Chromosome"/>
</dbReference>
<organism evidence="2 3">
    <name type="scientific">Mucilaginibacter rubeus</name>
    <dbReference type="NCBI Taxonomy" id="2027860"/>
    <lineage>
        <taxon>Bacteria</taxon>
        <taxon>Pseudomonadati</taxon>
        <taxon>Bacteroidota</taxon>
        <taxon>Sphingobacteriia</taxon>
        <taxon>Sphingobacteriales</taxon>
        <taxon>Sphingobacteriaceae</taxon>
        <taxon>Mucilaginibacter</taxon>
    </lineage>
</organism>
<keyword evidence="1" id="KW-1133">Transmembrane helix</keyword>
<evidence type="ECO:0000256" key="1">
    <source>
        <dbReference type="SAM" id="Phobius"/>
    </source>
</evidence>
<feature type="transmembrane region" description="Helical" evidence="1">
    <location>
        <begin position="114"/>
        <end position="132"/>
    </location>
</feature>
<feature type="transmembrane region" description="Helical" evidence="1">
    <location>
        <begin position="43"/>
        <end position="62"/>
    </location>
</feature>
<feature type="transmembrane region" description="Helical" evidence="1">
    <location>
        <begin position="18"/>
        <end position="37"/>
    </location>
</feature>
<dbReference type="EMBL" id="CP071880">
    <property type="protein sequence ID" value="QTE50383.1"/>
    <property type="molecule type" value="Genomic_DNA"/>
</dbReference>
<keyword evidence="1" id="KW-0472">Membrane</keyword>
<gene>
    <name evidence="2" type="ORF">J3L21_33510</name>
</gene>
<proteinExistence type="predicted"/>
<keyword evidence="3" id="KW-1185">Reference proteome</keyword>
<accession>A0ABX7UCL5</accession>
<evidence type="ECO:0000313" key="3">
    <source>
        <dbReference type="Proteomes" id="UP000663940"/>
    </source>
</evidence>